<dbReference type="InterPro" id="IPR036390">
    <property type="entry name" value="WH_DNA-bd_sf"/>
</dbReference>
<dbReference type="InterPro" id="IPR036388">
    <property type="entry name" value="WH-like_DNA-bd_sf"/>
</dbReference>
<reference evidence="2 3" key="1">
    <citation type="submission" date="2024-08" db="EMBL/GenBank/DDBJ databases">
        <title>Whole-genome sequencing of halo(alkali)philic microorganisms from hypersaline lakes.</title>
        <authorList>
            <person name="Sorokin D.Y."/>
            <person name="Merkel A.Y."/>
            <person name="Messina E."/>
            <person name="Yakimov M."/>
        </authorList>
    </citation>
    <scope>NUCLEOTIDE SEQUENCE [LARGE SCALE GENOMIC DNA]</scope>
    <source>
        <strain evidence="2 3">AB-hyl4</strain>
    </source>
</reference>
<protein>
    <submittedName>
        <fullName evidence="2">Rrf2 family transcriptional regulator</fullName>
    </submittedName>
</protein>
<dbReference type="SUPFAM" id="SSF46785">
    <property type="entry name" value="Winged helix' DNA-binding domain"/>
    <property type="match status" value="1"/>
</dbReference>
<sequence>MLALSQTVGYALLALVCLEPPKGAWRGGVQIAKATGVPKPYLSKILHTLGRAGMIRTKRGLGGGFTLARPAEAISVMDVVEALDGRPWQSRCLLGLSDCSDERACPAHAMWREQRAVIEQHLRSLTLAEIARFEHGARGWLTSQGVGRSAFEPQGDGSGDPNSDGVSAGKSSSAAD</sequence>
<gene>
    <name evidence="2" type="ORF">ACERK3_09980</name>
</gene>
<proteinExistence type="predicted"/>
<dbReference type="PANTHER" id="PTHR33221:SF13">
    <property type="entry name" value="TRANSCRIPTIONAL REGULATOR-RELATED"/>
    <property type="match status" value="1"/>
</dbReference>
<dbReference type="Gene3D" id="1.10.10.10">
    <property type="entry name" value="Winged helix-like DNA-binding domain superfamily/Winged helix DNA-binding domain"/>
    <property type="match status" value="1"/>
</dbReference>
<dbReference type="PANTHER" id="PTHR33221">
    <property type="entry name" value="WINGED HELIX-TURN-HELIX TRANSCRIPTIONAL REGULATOR, RRF2 FAMILY"/>
    <property type="match status" value="1"/>
</dbReference>
<accession>A0ABV4U6M7</accession>
<keyword evidence="3" id="KW-1185">Reference proteome</keyword>
<evidence type="ECO:0000313" key="2">
    <source>
        <dbReference type="EMBL" id="MFA9478623.1"/>
    </source>
</evidence>
<dbReference type="Proteomes" id="UP001575105">
    <property type="component" value="Unassembled WGS sequence"/>
</dbReference>
<dbReference type="EMBL" id="JBGUBD010000005">
    <property type="protein sequence ID" value="MFA9478623.1"/>
    <property type="molecule type" value="Genomic_DNA"/>
</dbReference>
<evidence type="ECO:0000256" key="1">
    <source>
        <dbReference type="SAM" id="MobiDB-lite"/>
    </source>
</evidence>
<feature type="compositionally biased region" description="Polar residues" evidence="1">
    <location>
        <begin position="160"/>
        <end position="176"/>
    </location>
</feature>
<dbReference type="RefSeq" id="WP_425345549.1">
    <property type="nucleotide sequence ID" value="NZ_JBGUBD010000005.1"/>
</dbReference>
<evidence type="ECO:0000313" key="3">
    <source>
        <dbReference type="Proteomes" id="UP001575105"/>
    </source>
</evidence>
<organism evidence="2 3">
    <name type="scientific">Natronomicrosphaera hydrolytica</name>
    <dbReference type="NCBI Taxonomy" id="3242702"/>
    <lineage>
        <taxon>Bacteria</taxon>
        <taxon>Pseudomonadati</taxon>
        <taxon>Planctomycetota</taxon>
        <taxon>Phycisphaerae</taxon>
        <taxon>Phycisphaerales</taxon>
        <taxon>Phycisphaeraceae</taxon>
        <taxon>Natronomicrosphaera</taxon>
    </lineage>
</organism>
<dbReference type="NCBIfam" id="TIGR00738">
    <property type="entry name" value="rrf2_super"/>
    <property type="match status" value="1"/>
</dbReference>
<dbReference type="Pfam" id="PF02082">
    <property type="entry name" value="Rrf2"/>
    <property type="match status" value="1"/>
</dbReference>
<dbReference type="InterPro" id="IPR000944">
    <property type="entry name" value="Tscrpt_reg_Rrf2"/>
</dbReference>
<name>A0ABV4U6M7_9BACT</name>
<comment type="caution">
    <text evidence="2">The sequence shown here is derived from an EMBL/GenBank/DDBJ whole genome shotgun (WGS) entry which is preliminary data.</text>
</comment>
<dbReference type="PROSITE" id="PS51197">
    <property type="entry name" value="HTH_RRF2_2"/>
    <property type="match status" value="1"/>
</dbReference>
<feature type="region of interest" description="Disordered" evidence="1">
    <location>
        <begin position="146"/>
        <end position="176"/>
    </location>
</feature>